<evidence type="ECO:0000259" key="2">
    <source>
        <dbReference type="PROSITE" id="PS00028"/>
    </source>
</evidence>
<dbReference type="InterPro" id="IPR013087">
    <property type="entry name" value="Znf_C2H2_type"/>
</dbReference>
<gene>
    <name evidence="3" type="ORF">ODALV1_LOCUS5713</name>
</gene>
<feature type="domain" description="C2H2-type" evidence="2">
    <location>
        <begin position="14"/>
        <end position="36"/>
    </location>
</feature>
<reference evidence="3 4" key="1">
    <citation type="submission" date="2024-08" db="EMBL/GenBank/DDBJ databases">
        <authorList>
            <person name="Cucini C."/>
            <person name="Frati F."/>
        </authorList>
    </citation>
    <scope>NUCLEOTIDE SEQUENCE [LARGE SCALE GENOMIC DNA]</scope>
</reference>
<accession>A0ABP1PZY0</accession>
<organism evidence="3 4">
    <name type="scientific">Orchesella dallaii</name>
    <dbReference type="NCBI Taxonomy" id="48710"/>
    <lineage>
        <taxon>Eukaryota</taxon>
        <taxon>Metazoa</taxon>
        <taxon>Ecdysozoa</taxon>
        <taxon>Arthropoda</taxon>
        <taxon>Hexapoda</taxon>
        <taxon>Collembola</taxon>
        <taxon>Entomobryomorpha</taxon>
        <taxon>Entomobryoidea</taxon>
        <taxon>Orchesellidae</taxon>
        <taxon>Orchesellinae</taxon>
        <taxon>Orchesella</taxon>
    </lineage>
</organism>
<evidence type="ECO:0000256" key="1">
    <source>
        <dbReference type="SAM" id="MobiDB-lite"/>
    </source>
</evidence>
<dbReference type="PROSITE" id="PS00028">
    <property type="entry name" value="ZINC_FINGER_C2H2_1"/>
    <property type="match status" value="1"/>
</dbReference>
<feature type="region of interest" description="Disordered" evidence="1">
    <location>
        <begin position="176"/>
        <end position="298"/>
    </location>
</feature>
<sequence length="727" mass="83331">MSSDSSATQTTFNCTLCKRDYDNTNQLLQHFLSLRHQRKATRRVQRWDESMKDRAVVAKALAKPGRSADCLEFVQLFSSGQRKITDFILSRNCRYTAAIMFDRSADVEDIIPGNARHLTWEPVDGFKKVLLRKASSLLSMEWSQFCPPPDTDRRMATSLNEDKDTMKEVPIPKPMALDIQDQLSPPPPVIESKKVKRKRREEEVKTKKKKKKIQQQTHAPIQPKSPPNLAEDIEDIPIIQIEESSPEVPENSRRKKNEARRRRKKKEKENKKLIKRGSSPSSSPPHETEVAAKADEQMDSKPRPWIPLIPVIKKKVIDVIDLSLSIVKLEEASVIEIPQLWEAFSLLLSEVDQCEEDYQMILSLMSDIKKAISQTYPTAQLTLFRHNYLRLKNCGSNDLLIYFSSDGSQTRLWATDMMEKTIASSSSSILALKNVGIVEEGVPFLHQPTGIRFGLAAHPLTVPEVISCQLLQYLIKFDPRARYLLSIIHYWARVNEITLGEEDIPRVRQHEAIPDPSALEWLCLFFFGWKNLIPAPREVLRWPFKPGDRVSADKTKIFLEDEQLIARWRRRYSIPDEDTDAFVISLLQLAKDFFSFCYSNIFPGSVLNTLDAEIISKSVLRGNLKDASTKLTTYERNLVRRKLYQSKDDDGIFLMQPLRLQYSFSISTDKFRNLLVPAAKSSADKIGQFLTRANKIVEEGVGWPKAEVDVKQLFDNTLSNLTIEIDI</sequence>
<keyword evidence="4" id="KW-1185">Reference proteome</keyword>
<feature type="compositionally biased region" description="Low complexity" evidence="1">
    <location>
        <begin position="236"/>
        <end position="247"/>
    </location>
</feature>
<protein>
    <recommendedName>
        <fullName evidence="2">C2H2-type domain-containing protein</fullName>
    </recommendedName>
</protein>
<dbReference type="Proteomes" id="UP001642540">
    <property type="component" value="Unassembled WGS sequence"/>
</dbReference>
<dbReference type="EMBL" id="CAXLJM020000017">
    <property type="protein sequence ID" value="CAL8084141.1"/>
    <property type="molecule type" value="Genomic_DNA"/>
</dbReference>
<feature type="compositionally biased region" description="Basic residues" evidence="1">
    <location>
        <begin position="253"/>
        <end position="266"/>
    </location>
</feature>
<feature type="compositionally biased region" description="Low complexity" evidence="1">
    <location>
        <begin position="276"/>
        <end position="285"/>
    </location>
</feature>
<name>A0ABP1PZY0_9HEXA</name>
<feature type="compositionally biased region" description="Basic and acidic residues" evidence="1">
    <location>
        <begin position="286"/>
        <end position="298"/>
    </location>
</feature>
<evidence type="ECO:0000313" key="3">
    <source>
        <dbReference type="EMBL" id="CAL8084141.1"/>
    </source>
</evidence>
<evidence type="ECO:0000313" key="4">
    <source>
        <dbReference type="Proteomes" id="UP001642540"/>
    </source>
</evidence>
<comment type="caution">
    <text evidence="3">The sequence shown here is derived from an EMBL/GenBank/DDBJ whole genome shotgun (WGS) entry which is preliminary data.</text>
</comment>
<proteinExistence type="predicted"/>